<sequence length="594" mass="63042">MALASGWGGEKGFGGSARRPPVLSGDDPTLSPVAPLVGIALLREVPGCEGACSRAPAVTLGNLGALRHWNWGRSPLAAGCPSPRLGQARGSSTAPVLDPFTQFHLVSPPSSILSSPPLATTSPRQPDAVLPAVDMHQEGVRLLIVSDIAQVRRRRMNGVTGPGAGIWSPLGVCLALHPHTAVDELRVLATRTAPHSITLDGGRLGNAWVCLALSSIWGPSTTHKRNPLEPSTAWSSSLPPQRRAAQLSELRERRANTGAASTHLEDVPRRPSLSSGQPTPEFPPIMRSLVRWSASGLRAFPRINLKLPRSWLREREGETDSTKRTQARPGCIGARKPGTTASLVELGSHLGQVGSVGGHGAIGHCWGAPAHARKLAARLLQADPPPGVARVAQNAIPPPFAMIASSILDPSVDFAMQEPLGPVCTLKGCRGPRLVSREVDCAKDSNRGRCNLSARTICIDCATGADTGAGTPAARVAGQTLARVVGHSPSIALPCLHRPSQCDPAESKRWSGGGDYVARKRRNAWVVGDVTSETDLSQPGWRFRRRLRHTRASVPTFGQRRRQVVVELWSRANGAPAAGPHVRRRLLHPHPGDG</sequence>
<organism evidence="2 3">
    <name type="scientific">Purpureocillium lilacinum</name>
    <name type="common">Paecilomyces lilacinus</name>
    <dbReference type="NCBI Taxonomy" id="33203"/>
    <lineage>
        <taxon>Eukaryota</taxon>
        <taxon>Fungi</taxon>
        <taxon>Dikarya</taxon>
        <taxon>Ascomycota</taxon>
        <taxon>Pezizomycotina</taxon>
        <taxon>Sordariomycetes</taxon>
        <taxon>Hypocreomycetidae</taxon>
        <taxon>Hypocreales</taxon>
        <taxon>Ophiocordycipitaceae</taxon>
        <taxon>Purpureocillium</taxon>
    </lineage>
</organism>
<keyword evidence="3" id="KW-1185">Reference proteome</keyword>
<name>A0ABR0BS53_PURLI</name>
<evidence type="ECO:0000313" key="3">
    <source>
        <dbReference type="Proteomes" id="UP001287286"/>
    </source>
</evidence>
<feature type="compositionally biased region" description="Gly residues" evidence="1">
    <location>
        <begin position="1"/>
        <end position="15"/>
    </location>
</feature>
<feature type="region of interest" description="Disordered" evidence="1">
    <location>
        <begin position="221"/>
        <end position="284"/>
    </location>
</feature>
<comment type="caution">
    <text evidence="2">The sequence shown here is derived from an EMBL/GenBank/DDBJ whole genome shotgun (WGS) entry which is preliminary data.</text>
</comment>
<evidence type="ECO:0000313" key="2">
    <source>
        <dbReference type="EMBL" id="KAK4086889.1"/>
    </source>
</evidence>
<feature type="region of interest" description="Disordered" evidence="1">
    <location>
        <begin position="315"/>
        <end position="336"/>
    </location>
</feature>
<protein>
    <submittedName>
        <fullName evidence="2">Uncharacterized protein</fullName>
    </submittedName>
</protein>
<evidence type="ECO:0000256" key="1">
    <source>
        <dbReference type="SAM" id="MobiDB-lite"/>
    </source>
</evidence>
<gene>
    <name evidence="2" type="ORF">Purlil1_8839</name>
</gene>
<dbReference type="EMBL" id="JAWRVI010000037">
    <property type="protein sequence ID" value="KAK4086889.1"/>
    <property type="molecule type" value="Genomic_DNA"/>
</dbReference>
<dbReference type="Proteomes" id="UP001287286">
    <property type="component" value="Unassembled WGS sequence"/>
</dbReference>
<reference evidence="2 3" key="1">
    <citation type="journal article" date="2024" name="Microbiol. Resour. Announc.">
        <title>Genome annotations for the ascomycete fungi Trichoderma harzianum, Trichoderma aggressivum, and Purpureocillium lilacinum.</title>
        <authorList>
            <person name="Beijen E.P.W."/>
            <person name="Ohm R.A."/>
        </authorList>
    </citation>
    <scope>NUCLEOTIDE SEQUENCE [LARGE SCALE GENOMIC DNA]</scope>
    <source>
        <strain evidence="2 3">CBS 150709</strain>
    </source>
</reference>
<accession>A0ABR0BS53</accession>
<proteinExistence type="predicted"/>
<feature type="region of interest" description="Disordered" evidence="1">
    <location>
        <begin position="575"/>
        <end position="594"/>
    </location>
</feature>
<feature type="region of interest" description="Disordered" evidence="1">
    <location>
        <begin position="1"/>
        <end position="28"/>
    </location>
</feature>